<sequence>MGYIKQITIQGFKSYKDQTQMEPFSPKCNVVVGRNGSGKSNFFAAVRFVLGDDYYMLSREQRQNLLHEGSGSAVMSAYVEVCFDNTEDRFQTGKPEFFLRRTIGAKKDEYSVNRKNATKAEVQQILESAGFSRSNPYYIVPQGRISDLTRMGDVARLKLLKEISGSNVYETRRADSLKLLADTDSKCRNTDSLVATINERLDELEGEKEELEAWSKNDKERRSLLYTMKSREEADLQGRIENIDMLEEQGRDTREHNEAIFMKNEADIQQIDSDITQRRGDLEVLREDRVQFEGDRKSATLEKAKIELELKALEDGQSGAEQAKRSRDKETKAIQQQIRAREADLQRLLPEYTAKQEEEAAVAEQLRDSEAHRKRLEEKQGRTAFYSNKRQRDEALRTEIEETNANLSRKKAVLMSTNEEIQALQGDIKRLEDEINDLRSTIESEGDASVNLAAKVEQAKDAHKALDDEHKNLAREQNKVSTQLRTAEDEWRRADQRCSRLLDRGTANGLEALRRYQRESPLPGVHGTIADLLEVPEQYRTVVENAAEGAMFNVVVDDDSVSTKLIDRLIKDKAGRLTFIPLNRIHAPDLNLPTRSDMQPLLPKLRYDEQFEDAIRHVFAKIVICPTLDACKSNAKQFNVRAYTPDGDNASRKGQYRGGYHDPNNSKLAAYRKMVECRTLVEELQQRREELDREVQQKRQQITAAQSEVLRREHARRQGEDSFEPMREELRVKINALRDTKSTLAQKQKTAADLQSAINQLGAQQEDWEAEIKSEFKKALSRDEEQMLLTLTKTVQDLRRQLARVQEERTALETQKVQAELDLSENLQPNLDRLLAQQGGAGGSNSQSTRLRECKRALDTINKTIANIDQQIEETDAQIEEIRTQLGALEEAKAEKESSNRKLAAAMEKHEQQISRKDTDRSRYKAQLDEVRKEIRNLGTLPEDVDRKYSRWDATKIAKELTKATSAQKQFAHVNKKAFEQYESWTRQRKTLIDRRAELDTSRKSIENLIAVLDQRKDEAIARTFRQVAQAFQEVFQELVPIGQGRLIIKRRSDADVRGGVDDDDESGSDNEGETQAKKGSKVAEYTGVSIAVSFNSKHDEQQRISQLSGGQKSLCALALIFAIQKCDPAPFYLFDEIDANLDAQYRTAVAEMLKKLSGQGGRTGEGGGQFICTTFRPEMVLVADKCYGVSYSNKTSSIDVVQTEAALDFVEGQQKG</sequence>
<evidence type="ECO:0000256" key="1">
    <source>
        <dbReference type="ARBA" id="ARBA00004123"/>
    </source>
</evidence>
<dbReference type="AlphaFoldDB" id="A0A7U2F0Z6"/>
<keyword evidence="3" id="KW-0132">Cell division</keyword>
<evidence type="ECO:0000256" key="6">
    <source>
        <dbReference type="ARBA" id="ARBA00023242"/>
    </source>
</evidence>
<dbReference type="InterPro" id="IPR036277">
    <property type="entry name" value="SMC_hinge_sf"/>
</dbReference>
<dbReference type="KEGG" id="pno:SNOG_03248"/>
<dbReference type="InterPro" id="IPR010935">
    <property type="entry name" value="SMC_hinge"/>
</dbReference>
<evidence type="ECO:0000256" key="10">
    <source>
        <dbReference type="SAM" id="MobiDB-lite"/>
    </source>
</evidence>
<dbReference type="GO" id="GO:0005694">
    <property type="term" value="C:chromosome"/>
    <property type="evidence" value="ECO:0007669"/>
    <property type="project" value="InterPro"/>
</dbReference>
<dbReference type="OMA" id="GQKTVCA"/>
<dbReference type="PANTHER" id="PTHR43977">
    <property type="entry name" value="STRUCTURAL MAINTENANCE OF CHROMOSOMES PROTEIN 3"/>
    <property type="match status" value="1"/>
</dbReference>
<dbReference type="SUPFAM" id="SSF52540">
    <property type="entry name" value="P-loop containing nucleoside triphosphate hydrolases"/>
    <property type="match status" value="1"/>
</dbReference>
<dbReference type="GO" id="GO:0005634">
    <property type="term" value="C:nucleus"/>
    <property type="evidence" value="ECO:0007669"/>
    <property type="project" value="UniProtKB-SubCell"/>
</dbReference>
<protein>
    <recommendedName>
        <fullName evidence="8">Structural maintenance of chromosomes protein</fullName>
    </recommendedName>
</protein>
<dbReference type="InterPro" id="IPR041741">
    <property type="entry name" value="SMC3_ABC_euk"/>
</dbReference>
<feature type="coiled-coil region" evidence="9">
    <location>
        <begin position="187"/>
        <end position="221"/>
    </location>
</feature>
<dbReference type="Gene3D" id="1.20.1060.20">
    <property type="match status" value="1"/>
</dbReference>
<feature type="compositionally biased region" description="Acidic residues" evidence="10">
    <location>
        <begin position="1062"/>
        <end position="1073"/>
    </location>
</feature>
<dbReference type="SMART" id="SM00968">
    <property type="entry name" value="SMC_hinge"/>
    <property type="match status" value="1"/>
</dbReference>
<evidence type="ECO:0000256" key="2">
    <source>
        <dbReference type="ARBA" id="ARBA00005917"/>
    </source>
</evidence>
<dbReference type="CDD" id="cd03272">
    <property type="entry name" value="ABC_SMC3_euk"/>
    <property type="match status" value="1"/>
</dbReference>
<evidence type="ECO:0000256" key="9">
    <source>
        <dbReference type="SAM" id="Coils"/>
    </source>
</evidence>
<proteinExistence type="inferred from homology"/>
<evidence type="ECO:0000259" key="11">
    <source>
        <dbReference type="SMART" id="SM00968"/>
    </source>
</evidence>
<gene>
    <name evidence="12" type="ORF">JI435_032480</name>
</gene>
<keyword evidence="5 9" id="KW-0175">Coiled coil</keyword>
<dbReference type="Pfam" id="PF06470">
    <property type="entry name" value="SMC_hinge"/>
    <property type="match status" value="1"/>
</dbReference>
<organism evidence="12 13">
    <name type="scientific">Phaeosphaeria nodorum (strain SN15 / ATCC MYA-4574 / FGSC 10173)</name>
    <name type="common">Glume blotch fungus</name>
    <name type="synonym">Parastagonospora nodorum</name>
    <dbReference type="NCBI Taxonomy" id="321614"/>
    <lineage>
        <taxon>Eukaryota</taxon>
        <taxon>Fungi</taxon>
        <taxon>Dikarya</taxon>
        <taxon>Ascomycota</taxon>
        <taxon>Pezizomycotina</taxon>
        <taxon>Dothideomycetes</taxon>
        <taxon>Pleosporomycetidae</taxon>
        <taxon>Pleosporales</taxon>
        <taxon>Pleosporineae</taxon>
        <taxon>Phaeosphaeriaceae</taxon>
        <taxon>Parastagonospora</taxon>
    </lineage>
</organism>
<feature type="coiled-coil region" evidence="9">
    <location>
        <begin position="359"/>
        <end position="490"/>
    </location>
</feature>
<dbReference type="EMBL" id="CP069027">
    <property type="protein sequence ID" value="QRC95568.1"/>
    <property type="molecule type" value="Genomic_DNA"/>
</dbReference>
<evidence type="ECO:0000256" key="5">
    <source>
        <dbReference type="ARBA" id="ARBA00023054"/>
    </source>
</evidence>
<dbReference type="VEuPathDB" id="FungiDB:JI435_032480"/>
<feature type="compositionally biased region" description="Basic and acidic residues" evidence="10">
    <location>
        <begin position="322"/>
        <end position="332"/>
    </location>
</feature>
<evidence type="ECO:0000256" key="4">
    <source>
        <dbReference type="ARBA" id="ARBA00022776"/>
    </source>
</evidence>
<keyword evidence="7" id="KW-0131">Cell cycle</keyword>
<dbReference type="SUPFAM" id="SSF75553">
    <property type="entry name" value="Smc hinge domain"/>
    <property type="match status" value="1"/>
</dbReference>
<evidence type="ECO:0000256" key="8">
    <source>
        <dbReference type="PIRNR" id="PIRNR005719"/>
    </source>
</evidence>
<dbReference type="OrthoDB" id="431497at2759"/>
<dbReference type="Gene3D" id="3.30.70.1620">
    <property type="match status" value="1"/>
</dbReference>
<keyword evidence="6 8" id="KW-0539">Nucleus</keyword>
<keyword evidence="4" id="KW-0498">Mitosis</keyword>
<comment type="similarity">
    <text evidence="2">Belongs to the SMC family. SMC3 subfamily.</text>
</comment>
<dbReference type="GO" id="GO:0007059">
    <property type="term" value="P:chromosome segregation"/>
    <property type="evidence" value="ECO:0007669"/>
    <property type="project" value="UniProtKB-ARBA"/>
</dbReference>
<dbReference type="FunFam" id="3.40.50.300:FF:000424">
    <property type="entry name" value="Structural maintenance of chromosomes 3"/>
    <property type="match status" value="1"/>
</dbReference>
<dbReference type="InterPro" id="IPR003395">
    <property type="entry name" value="RecF/RecN/SMC_N"/>
</dbReference>
<dbReference type="InterPro" id="IPR027417">
    <property type="entry name" value="P-loop_NTPase"/>
</dbReference>
<evidence type="ECO:0000256" key="3">
    <source>
        <dbReference type="ARBA" id="ARBA00022618"/>
    </source>
</evidence>
<dbReference type="FunFam" id="3.40.50.300:FF:000370">
    <property type="entry name" value="Structural maintenance of chromosomes 3"/>
    <property type="match status" value="1"/>
</dbReference>
<dbReference type="PIRSF" id="PIRSF005719">
    <property type="entry name" value="SMC"/>
    <property type="match status" value="1"/>
</dbReference>
<feature type="coiled-coil region" evidence="9">
    <location>
        <begin position="674"/>
        <end position="822"/>
    </location>
</feature>
<evidence type="ECO:0000256" key="7">
    <source>
        <dbReference type="ARBA" id="ARBA00023306"/>
    </source>
</evidence>
<keyword evidence="13" id="KW-1185">Reference proteome</keyword>
<dbReference type="Gene3D" id="3.40.50.300">
    <property type="entry name" value="P-loop containing nucleotide triphosphate hydrolases"/>
    <property type="match status" value="2"/>
</dbReference>
<accession>A0A7U2F0Z6</accession>
<feature type="region of interest" description="Disordered" evidence="10">
    <location>
        <begin position="315"/>
        <end position="334"/>
    </location>
</feature>
<feature type="coiled-coil region" evidence="9">
    <location>
        <begin position="851"/>
        <end position="941"/>
    </location>
</feature>
<comment type="subcellular location">
    <subcellularLocation>
        <location evidence="1 8">Nucleus</location>
    </subcellularLocation>
</comment>
<dbReference type="Pfam" id="PF02463">
    <property type="entry name" value="SMC_N"/>
    <property type="match status" value="1"/>
</dbReference>
<name>A0A7U2F0Z6_PHANO</name>
<feature type="domain" description="SMC hinge" evidence="11">
    <location>
        <begin position="523"/>
        <end position="635"/>
    </location>
</feature>
<evidence type="ECO:0000313" key="13">
    <source>
        <dbReference type="Proteomes" id="UP000663193"/>
    </source>
</evidence>
<dbReference type="InterPro" id="IPR024704">
    <property type="entry name" value="SMC"/>
</dbReference>
<dbReference type="Proteomes" id="UP000663193">
    <property type="component" value="Chromosome 5"/>
</dbReference>
<dbReference type="GO" id="GO:0005524">
    <property type="term" value="F:ATP binding"/>
    <property type="evidence" value="ECO:0007669"/>
    <property type="project" value="InterPro"/>
</dbReference>
<reference evidence="13" key="1">
    <citation type="journal article" date="2021" name="BMC Genomics">
        <title>Chromosome-level genome assembly and manually-curated proteome of model necrotroph Parastagonospora nodorum Sn15 reveals a genome-wide trove of candidate effector homologs, and redundancy of virulence-related functions within an accessory chromosome.</title>
        <authorList>
            <person name="Bertazzoni S."/>
            <person name="Jones D.A.B."/>
            <person name="Phan H.T."/>
            <person name="Tan K.-C."/>
            <person name="Hane J.K."/>
        </authorList>
    </citation>
    <scope>NUCLEOTIDE SEQUENCE [LARGE SCALE GENOMIC DNA]</scope>
    <source>
        <strain evidence="13">SN15 / ATCC MYA-4574 / FGSC 10173)</strain>
    </source>
</reference>
<dbReference type="GO" id="GO:0051301">
    <property type="term" value="P:cell division"/>
    <property type="evidence" value="ECO:0007669"/>
    <property type="project" value="UniProtKB-KW"/>
</dbReference>
<feature type="region of interest" description="Disordered" evidence="10">
    <location>
        <begin position="1057"/>
        <end position="1081"/>
    </location>
</feature>
<dbReference type="GO" id="GO:0051276">
    <property type="term" value="P:chromosome organization"/>
    <property type="evidence" value="ECO:0007669"/>
    <property type="project" value="InterPro"/>
</dbReference>
<dbReference type="RefSeq" id="XP_001793818.1">
    <property type="nucleotide sequence ID" value="XM_001793766.1"/>
</dbReference>
<evidence type="ECO:0000313" key="12">
    <source>
        <dbReference type="EMBL" id="QRC95568.1"/>
    </source>
</evidence>
<dbReference type="GO" id="GO:0016887">
    <property type="term" value="F:ATP hydrolysis activity"/>
    <property type="evidence" value="ECO:0007669"/>
    <property type="project" value="InterPro"/>
</dbReference>